<keyword evidence="2 4" id="KW-0863">Zinc-finger</keyword>
<feature type="domain" description="SP-RING-type" evidence="6">
    <location>
        <begin position="359"/>
        <end position="447"/>
    </location>
</feature>
<dbReference type="AlphaFoldDB" id="A0A1X0RIT8"/>
<name>A0A1X0RIT8_RHIZD</name>
<dbReference type="Gene3D" id="3.30.40.10">
    <property type="entry name" value="Zinc/RING finger domain, C3HC4 (zinc finger)"/>
    <property type="match status" value="1"/>
</dbReference>
<dbReference type="InterPro" id="IPR004181">
    <property type="entry name" value="Znf_MIZ"/>
</dbReference>
<feature type="compositionally biased region" description="Low complexity" evidence="5">
    <location>
        <begin position="70"/>
        <end position="80"/>
    </location>
</feature>
<dbReference type="PROSITE" id="PS51044">
    <property type="entry name" value="ZF_SP_RING"/>
    <property type="match status" value="1"/>
</dbReference>
<dbReference type="GO" id="GO:0008270">
    <property type="term" value="F:zinc ion binding"/>
    <property type="evidence" value="ECO:0007669"/>
    <property type="project" value="UniProtKB-KW"/>
</dbReference>
<reference evidence="7" key="1">
    <citation type="journal article" date="2016" name="Proc. Natl. Acad. Sci. U.S.A.">
        <title>Lipid metabolic changes in an early divergent fungus govern the establishment of a mutualistic symbiosis with endobacteria.</title>
        <authorList>
            <person name="Lastovetsky O.A."/>
            <person name="Gaspar M.L."/>
            <person name="Mondo S.J."/>
            <person name="LaButti K.M."/>
            <person name="Sandor L."/>
            <person name="Grigoriev I.V."/>
            <person name="Henry S.A."/>
            <person name="Pawlowska T.E."/>
        </authorList>
    </citation>
    <scope>NUCLEOTIDE SEQUENCE [LARGE SCALE GENOMIC DNA]</scope>
    <source>
        <strain evidence="7">ATCC 52814</strain>
    </source>
</reference>
<evidence type="ECO:0000256" key="4">
    <source>
        <dbReference type="PROSITE-ProRule" id="PRU00452"/>
    </source>
</evidence>
<dbReference type="SUPFAM" id="SSF57850">
    <property type="entry name" value="RING/U-box"/>
    <property type="match status" value="1"/>
</dbReference>
<accession>A0A1X0RIT8</accession>
<dbReference type="Proteomes" id="UP000242414">
    <property type="component" value="Unassembled WGS sequence"/>
</dbReference>
<evidence type="ECO:0000313" key="7">
    <source>
        <dbReference type="EMBL" id="ORE11925.1"/>
    </source>
</evidence>
<evidence type="ECO:0000259" key="6">
    <source>
        <dbReference type="PROSITE" id="PS51044"/>
    </source>
</evidence>
<dbReference type="GO" id="GO:0016925">
    <property type="term" value="P:protein sumoylation"/>
    <property type="evidence" value="ECO:0007669"/>
    <property type="project" value="TreeGrafter"/>
</dbReference>
<proteinExistence type="predicted"/>
<feature type="region of interest" description="Disordered" evidence="5">
    <location>
        <begin position="53"/>
        <end position="80"/>
    </location>
</feature>
<evidence type="ECO:0000256" key="5">
    <source>
        <dbReference type="SAM" id="MobiDB-lite"/>
    </source>
</evidence>
<protein>
    <submittedName>
        <fullName evidence="7">Zf-MIZ-domain-containing protein</fullName>
    </submittedName>
</protein>
<feature type="compositionally biased region" description="Polar residues" evidence="5">
    <location>
        <begin position="133"/>
        <end position="143"/>
    </location>
</feature>
<dbReference type="GO" id="GO:0000785">
    <property type="term" value="C:chromatin"/>
    <property type="evidence" value="ECO:0007669"/>
    <property type="project" value="TreeGrafter"/>
</dbReference>
<organism evidence="7">
    <name type="scientific">Rhizopus microsporus var. microsporus</name>
    <dbReference type="NCBI Taxonomy" id="86635"/>
    <lineage>
        <taxon>Eukaryota</taxon>
        <taxon>Fungi</taxon>
        <taxon>Fungi incertae sedis</taxon>
        <taxon>Mucoromycota</taxon>
        <taxon>Mucoromycotina</taxon>
        <taxon>Mucoromycetes</taxon>
        <taxon>Mucorales</taxon>
        <taxon>Mucorineae</taxon>
        <taxon>Rhizopodaceae</taxon>
        <taxon>Rhizopus</taxon>
    </lineage>
</organism>
<feature type="compositionally biased region" description="Polar residues" evidence="5">
    <location>
        <begin position="53"/>
        <end position="69"/>
    </location>
</feature>
<dbReference type="GO" id="GO:0061665">
    <property type="term" value="F:SUMO ligase activity"/>
    <property type="evidence" value="ECO:0007669"/>
    <property type="project" value="TreeGrafter"/>
</dbReference>
<dbReference type="InterPro" id="IPR013083">
    <property type="entry name" value="Znf_RING/FYVE/PHD"/>
</dbReference>
<dbReference type="Pfam" id="PF25527">
    <property type="entry name" value="GBD-like_ZMIZ1_ZMIZ2"/>
    <property type="match status" value="1"/>
</dbReference>
<feature type="compositionally biased region" description="Low complexity" evidence="5">
    <location>
        <begin position="120"/>
        <end position="132"/>
    </location>
</feature>
<dbReference type="PANTHER" id="PTHR10782">
    <property type="entry name" value="ZINC FINGER MIZ DOMAIN-CONTAINING PROTEIN"/>
    <property type="match status" value="1"/>
</dbReference>
<dbReference type="CDD" id="cd16650">
    <property type="entry name" value="SP-RING_PIAS-like"/>
    <property type="match status" value="1"/>
</dbReference>
<keyword evidence="1" id="KW-0479">Metal-binding</keyword>
<feature type="region of interest" description="Disordered" evidence="5">
    <location>
        <begin position="120"/>
        <end position="143"/>
    </location>
</feature>
<evidence type="ECO:0000256" key="1">
    <source>
        <dbReference type="ARBA" id="ARBA00022723"/>
    </source>
</evidence>
<dbReference type="InterPro" id="IPR057847">
    <property type="entry name" value="ZMIZ1/ZMIZ2_GBD-like"/>
</dbReference>
<evidence type="ECO:0000256" key="3">
    <source>
        <dbReference type="ARBA" id="ARBA00022833"/>
    </source>
</evidence>
<feature type="compositionally biased region" description="Acidic residues" evidence="5">
    <location>
        <begin position="463"/>
        <end position="480"/>
    </location>
</feature>
<dbReference type="OrthoDB" id="27975at2759"/>
<dbReference type="EMBL" id="KV921854">
    <property type="protein sequence ID" value="ORE11925.1"/>
    <property type="molecule type" value="Genomic_DNA"/>
</dbReference>
<dbReference type="PANTHER" id="PTHR10782:SF4">
    <property type="entry name" value="TONALLI, ISOFORM E"/>
    <property type="match status" value="1"/>
</dbReference>
<sequence length="503" mass="56716">MPQRGMQQRVQNSFIPQQISPGYQSPQQQQFNNNNNISNQQQQLSAPVYIQPTQAQSQPSNNVGNSNALQKQAQQSQQQPSSISLAEIQAVSTAAMLPTTADLSIPVRLTNGNNIPLCISSTHSGSSSTSPTQPRTAQASTSSFGQQNALYLPNISQPSFDQLVLPNKTTGLIPALANDSDSKDLADFLRPSSAILGPFRLVHSQRVTEKQFFIGKNYFTSLFNETNNRVKSPEKLPLTFLFTAWHVKSQERKVEWPEHMRAEMNGKQLYLERKMRVDGRIPIQTGKDKAYDLNNVLQEGTNVLRIYQDDCACSFNFCIRLYVRESENYIVEKVRKTPLSIQKGKETIDKLLGKKDESDDDEIAIEQKTLRVSLKCPITLTRIKIPAKGIKCKHIDCFDLHDYLLLNKMERPMWTCPHCNDVVTSEQLGYDLFFEGLLKTLPKNVSEIEFKDNHSTITVTKEDDLDDDNSNSNSEDEDGPMDNKAIIRMTMKNKIPILTNGLD</sequence>
<feature type="region of interest" description="Disordered" evidence="5">
    <location>
        <begin position="459"/>
        <end position="482"/>
    </location>
</feature>
<dbReference type="VEuPathDB" id="FungiDB:BCV72DRAFT_259272"/>
<keyword evidence="3" id="KW-0862">Zinc</keyword>
<gene>
    <name evidence="7" type="ORF">BCV72DRAFT_259272</name>
</gene>
<evidence type="ECO:0000256" key="2">
    <source>
        <dbReference type="ARBA" id="ARBA00022771"/>
    </source>
</evidence>
<dbReference type="Pfam" id="PF02891">
    <property type="entry name" value="zf-MIZ"/>
    <property type="match status" value="1"/>
</dbReference>